<comment type="caution">
    <text evidence="1">The sequence shown here is derived from an EMBL/GenBank/DDBJ whole genome shotgun (WGS) entry which is preliminary data.</text>
</comment>
<protein>
    <recommendedName>
        <fullName evidence="3">RNase H type-1 domain-containing protein</fullName>
    </recommendedName>
</protein>
<dbReference type="Proteomes" id="UP000198287">
    <property type="component" value="Unassembled WGS sequence"/>
</dbReference>
<evidence type="ECO:0008006" key="3">
    <source>
        <dbReference type="Google" id="ProtNLM"/>
    </source>
</evidence>
<dbReference type="CDD" id="cd09275">
    <property type="entry name" value="RNase_HI_RT_DIRS1"/>
    <property type="match status" value="1"/>
</dbReference>
<dbReference type="GO" id="GO:0003676">
    <property type="term" value="F:nucleic acid binding"/>
    <property type="evidence" value="ECO:0007669"/>
    <property type="project" value="InterPro"/>
</dbReference>
<dbReference type="Gene3D" id="3.30.420.10">
    <property type="entry name" value="Ribonuclease H-like superfamily/Ribonuclease H"/>
    <property type="match status" value="1"/>
</dbReference>
<dbReference type="InterPro" id="IPR012337">
    <property type="entry name" value="RNaseH-like_sf"/>
</dbReference>
<accession>A0A226DPA5</accession>
<name>A0A226DPA5_FOLCA</name>
<sequence length="355" mass="40415">MTLSLPEEKCNRVISKCDKTVNSSQITIRELAELIGTLIAAAPATKYGKVGLSLEAKSDLNASPTGWGAWIEADGKEIHGHWSGEFLDYHINVLEIWAVFLGFRFLIKTRGIHILVRTDSSTVMEYINKFGGCRSTGAHDVAKKLWRWAESHDFTIAANYINTKDNYVADKLSRKQNDSSDFMLSTFYFDRICREFGVPEIDLFASHGTTQCKRFYSYKPDPTSEGIDAFSFTWVEHFYAFPPFNLVNRVINKIIEDKSEGIVVLQRTTSAQPQVIINGRDLIREAMQKLNLPENVLDILRASKAEGTWKQYESALGKWSYFCSQKGFSIWDVNISQRYLQYLAALMVVQLENIN</sequence>
<dbReference type="InterPro" id="IPR052055">
    <property type="entry name" value="Hepadnavirus_pol/RT"/>
</dbReference>
<dbReference type="PANTHER" id="PTHR33050">
    <property type="entry name" value="REVERSE TRANSCRIPTASE DOMAIN-CONTAINING PROTEIN"/>
    <property type="match status" value="1"/>
</dbReference>
<dbReference type="InterPro" id="IPR036397">
    <property type="entry name" value="RNaseH_sf"/>
</dbReference>
<reference evidence="1 2" key="1">
    <citation type="submission" date="2015-12" db="EMBL/GenBank/DDBJ databases">
        <title>The genome of Folsomia candida.</title>
        <authorList>
            <person name="Faddeeva A."/>
            <person name="Derks M.F."/>
            <person name="Anvar Y."/>
            <person name="Smit S."/>
            <person name="Van Straalen N."/>
            <person name="Roelofs D."/>
        </authorList>
    </citation>
    <scope>NUCLEOTIDE SEQUENCE [LARGE SCALE GENOMIC DNA]</scope>
    <source>
        <strain evidence="1 2">VU population</strain>
        <tissue evidence="1">Whole body</tissue>
    </source>
</reference>
<dbReference type="SUPFAM" id="SSF53098">
    <property type="entry name" value="Ribonuclease H-like"/>
    <property type="match status" value="1"/>
</dbReference>
<dbReference type="AlphaFoldDB" id="A0A226DPA5"/>
<dbReference type="PANTHER" id="PTHR33050:SF7">
    <property type="entry name" value="RIBONUCLEASE H"/>
    <property type="match status" value="1"/>
</dbReference>
<dbReference type="OrthoDB" id="7477527at2759"/>
<gene>
    <name evidence="1" type="ORF">Fcan01_18846</name>
</gene>
<evidence type="ECO:0000313" key="1">
    <source>
        <dbReference type="EMBL" id="OXA46451.1"/>
    </source>
</evidence>
<keyword evidence="2" id="KW-1185">Reference proteome</keyword>
<dbReference type="EMBL" id="LNIX01000015">
    <property type="protein sequence ID" value="OXA46451.1"/>
    <property type="molecule type" value="Genomic_DNA"/>
</dbReference>
<proteinExistence type="predicted"/>
<organism evidence="1 2">
    <name type="scientific">Folsomia candida</name>
    <name type="common">Springtail</name>
    <dbReference type="NCBI Taxonomy" id="158441"/>
    <lineage>
        <taxon>Eukaryota</taxon>
        <taxon>Metazoa</taxon>
        <taxon>Ecdysozoa</taxon>
        <taxon>Arthropoda</taxon>
        <taxon>Hexapoda</taxon>
        <taxon>Collembola</taxon>
        <taxon>Entomobryomorpha</taxon>
        <taxon>Isotomoidea</taxon>
        <taxon>Isotomidae</taxon>
        <taxon>Proisotominae</taxon>
        <taxon>Folsomia</taxon>
    </lineage>
</organism>
<evidence type="ECO:0000313" key="2">
    <source>
        <dbReference type="Proteomes" id="UP000198287"/>
    </source>
</evidence>